<dbReference type="EMBL" id="AP026801">
    <property type="protein sequence ID" value="BDR57553.1"/>
    <property type="molecule type" value="Genomic_DNA"/>
</dbReference>
<dbReference type="FunFam" id="3.40.50.300:FF:001376">
    <property type="entry name" value="tRNA modification GTPase MnmE"/>
    <property type="match status" value="1"/>
</dbReference>
<feature type="binding site" evidence="10">
    <location>
        <position position="24"/>
    </location>
    <ligand>
        <name>(6S)-5-formyl-5,6,7,8-tetrahydrofolate</name>
        <dbReference type="ChEBI" id="CHEBI:57457"/>
    </ligand>
</feature>
<dbReference type="RefSeq" id="WP_317696716.1">
    <property type="nucleotide sequence ID" value="NZ_AP026801.1"/>
</dbReference>
<protein>
    <recommendedName>
        <fullName evidence="10">tRNA modification GTPase MnmE</fullName>
        <ecNumber evidence="10">3.6.-.-</ecNumber>
    </recommendedName>
</protein>
<keyword evidence="9 10" id="KW-0342">GTP-binding</keyword>
<dbReference type="InterPro" id="IPR004520">
    <property type="entry name" value="GTPase_MnmE"/>
</dbReference>
<evidence type="ECO:0000256" key="7">
    <source>
        <dbReference type="ARBA" id="ARBA00022842"/>
    </source>
</evidence>
<evidence type="ECO:0000259" key="12">
    <source>
        <dbReference type="PROSITE" id="PS51709"/>
    </source>
</evidence>
<dbReference type="PROSITE" id="PS51709">
    <property type="entry name" value="G_TRME"/>
    <property type="match status" value="1"/>
</dbReference>
<dbReference type="InterPro" id="IPR027266">
    <property type="entry name" value="TrmE/GcvT-like"/>
</dbReference>
<feature type="binding site" evidence="10">
    <location>
        <position position="250"/>
    </location>
    <ligand>
        <name>K(+)</name>
        <dbReference type="ChEBI" id="CHEBI:29103"/>
    </ligand>
</feature>
<dbReference type="PANTHER" id="PTHR42714">
    <property type="entry name" value="TRNA MODIFICATION GTPASE GTPBP3"/>
    <property type="match status" value="1"/>
</dbReference>
<keyword evidence="5 10" id="KW-0547">Nucleotide-binding</keyword>
<dbReference type="InterPro" id="IPR006073">
    <property type="entry name" value="GTP-bd"/>
</dbReference>
<organism evidence="13 14">
    <name type="scientific">Xylocopilactobacillus apis</name>
    <dbReference type="NCBI Taxonomy" id="2932183"/>
    <lineage>
        <taxon>Bacteria</taxon>
        <taxon>Bacillati</taxon>
        <taxon>Bacillota</taxon>
        <taxon>Bacilli</taxon>
        <taxon>Lactobacillales</taxon>
        <taxon>Lactobacillaceae</taxon>
        <taxon>Xylocopilactobacillus</taxon>
    </lineage>
</organism>
<feature type="binding site" evidence="10">
    <location>
        <position position="248"/>
    </location>
    <ligand>
        <name>K(+)</name>
        <dbReference type="ChEBI" id="CHEBI:29103"/>
    </ligand>
</feature>
<evidence type="ECO:0000313" key="13">
    <source>
        <dbReference type="EMBL" id="BDR57553.1"/>
    </source>
</evidence>
<evidence type="ECO:0000256" key="3">
    <source>
        <dbReference type="ARBA" id="ARBA00022694"/>
    </source>
</evidence>
<dbReference type="InterPro" id="IPR005225">
    <property type="entry name" value="Small_GTP-bd"/>
</dbReference>
<dbReference type="NCBIfam" id="TIGR00231">
    <property type="entry name" value="small_GTP"/>
    <property type="match status" value="1"/>
</dbReference>
<dbReference type="Proteomes" id="UP001321804">
    <property type="component" value="Chromosome"/>
</dbReference>
<keyword evidence="6 10" id="KW-0378">Hydrolase</keyword>
<dbReference type="GO" id="GO:0042802">
    <property type="term" value="F:identical protein binding"/>
    <property type="evidence" value="ECO:0007669"/>
    <property type="project" value="UniProtKB-ARBA"/>
</dbReference>
<dbReference type="InterPro" id="IPR025867">
    <property type="entry name" value="MnmE_helical"/>
</dbReference>
<keyword evidence="2 10" id="KW-0963">Cytoplasm</keyword>
<feature type="binding site" evidence="10">
    <location>
        <position position="455"/>
    </location>
    <ligand>
        <name>(6S)-5-formyl-5,6,7,8-tetrahydrofolate</name>
        <dbReference type="ChEBI" id="CHEBI:57457"/>
    </ligand>
</feature>
<comment type="similarity">
    <text evidence="1 10 11">Belongs to the TRAFAC class TrmE-Era-EngA-EngB-Septin-like GTPase superfamily. TrmE GTPase family.</text>
</comment>
<feature type="binding site" evidence="10">
    <location>
        <position position="229"/>
    </location>
    <ligand>
        <name>K(+)</name>
        <dbReference type="ChEBI" id="CHEBI:29103"/>
    </ligand>
</feature>
<dbReference type="InterPro" id="IPR031168">
    <property type="entry name" value="G_TrmE"/>
</dbReference>
<dbReference type="Pfam" id="PF10396">
    <property type="entry name" value="TrmE_N"/>
    <property type="match status" value="1"/>
</dbReference>
<name>A0AAU9D1Z2_9LACO</name>
<gene>
    <name evidence="10 13" type="primary">mnmE</name>
    <name evidence="10" type="synonym">trmE</name>
    <name evidence="13" type="ORF">KIMC2_21150</name>
</gene>
<dbReference type="KEGG" id="xak:KIMC2_21150"/>
<dbReference type="Gene3D" id="1.20.120.430">
    <property type="entry name" value="tRNA modification GTPase MnmE domain 2"/>
    <property type="match status" value="1"/>
</dbReference>
<feature type="binding site" evidence="10">
    <location>
        <begin position="248"/>
        <end position="254"/>
    </location>
    <ligand>
        <name>GTP</name>
        <dbReference type="ChEBI" id="CHEBI:37565"/>
    </ligand>
</feature>
<proteinExistence type="inferred from homology"/>
<feature type="binding site" evidence="10">
    <location>
        <begin position="273"/>
        <end position="276"/>
    </location>
    <ligand>
        <name>GTP</name>
        <dbReference type="ChEBI" id="CHEBI:37565"/>
    </ligand>
</feature>
<dbReference type="Gene3D" id="3.30.1360.120">
    <property type="entry name" value="Probable tRNA modification gtpase trme, domain 1"/>
    <property type="match status" value="1"/>
</dbReference>
<feature type="domain" description="TrmE-type G" evidence="12">
    <location>
        <begin position="219"/>
        <end position="376"/>
    </location>
</feature>
<dbReference type="GO" id="GO:0030488">
    <property type="term" value="P:tRNA methylation"/>
    <property type="evidence" value="ECO:0007669"/>
    <property type="project" value="TreeGrafter"/>
</dbReference>
<feature type="binding site" evidence="10">
    <location>
        <position position="254"/>
    </location>
    <ligand>
        <name>Mg(2+)</name>
        <dbReference type="ChEBI" id="CHEBI:18420"/>
    </ligand>
</feature>
<comment type="function">
    <text evidence="10">Exhibits a very high intrinsic GTPase hydrolysis rate. Involved in the addition of a carboxymethylaminomethyl (cmnm) group at the wobble position (U34) of certain tRNAs, forming tRNA-cmnm(5)s(2)U34.</text>
</comment>
<keyword evidence="7 10" id="KW-0460">Magnesium</keyword>
<dbReference type="SUPFAM" id="SSF52540">
    <property type="entry name" value="P-loop containing nucleoside triphosphate hydrolases"/>
    <property type="match status" value="1"/>
</dbReference>
<evidence type="ECO:0000256" key="5">
    <source>
        <dbReference type="ARBA" id="ARBA00022741"/>
    </source>
</evidence>
<evidence type="ECO:0000256" key="6">
    <source>
        <dbReference type="ARBA" id="ARBA00022801"/>
    </source>
</evidence>
<feature type="binding site" evidence="10">
    <location>
        <position position="84"/>
    </location>
    <ligand>
        <name>(6S)-5-formyl-5,6,7,8-tetrahydrofolate</name>
        <dbReference type="ChEBI" id="CHEBI:57457"/>
    </ligand>
</feature>
<comment type="subcellular location">
    <subcellularLocation>
        <location evidence="10">Cytoplasm</location>
    </subcellularLocation>
</comment>
<dbReference type="InterPro" id="IPR018948">
    <property type="entry name" value="GTP-bd_TrmE_N"/>
</dbReference>
<dbReference type="AlphaFoldDB" id="A0AAU9D1Z2"/>
<dbReference type="GO" id="GO:0003924">
    <property type="term" value="F:GTPase activity"/>
    <property type="evidence" value="ECO:0007669"/>
    <property type="project" value="UniProtKB-UniRule"/>
</dbReference>
<keyword evidence="8 10" id="KW-0630">Potassium</keyword>
<evidence type="ECO:0000256" key="4">
    <source>
        <dbReference type="ARBA" id="ARBA00022723"/>
    </source>
</evidence>
<comment type="caution">
    <text evidence="10">Lacks conserved residue(s) required for the propagation of feature annotation.</text>
</comment>
<accession>A0AAU9D1Z2</accession>
<evidence type="ECO:0000256" key="9">
    <source>
        <dbReference type="ARBA" id="ARBA00023134"/>
    </source>
</evidence>
<evidence type="ECO:0000256" key="8">
    <source>
        <dbReference type="ARBA" id="ARBA00022958"/>
    </source>
</evidence>
<comment type="cofactor">
    <cofactor evidence="10">
        <name>K(+)</name>
        <dbReference type="ChEBI" id="CHEBI:29103"/>
    </cofactor>
    <text evidence="10">Binds 1 potassium ion per subunit.</text>
</comment>
<dbReference type="Pfam" id="PF01926">
    <property type="entry name" value="MMR_HSR1"/>
    <property type="match status" value="1"/>
</dbReference>
<dbReference type="FunFam" id="3.30.1360.120:FF:000003">
    <property type="entry name" value="tRNA modification GTPase MnmE"/>
    <property type="match status" value="1"/>
</dbReference>
<dbReference type="Gene3D" id="3.40.50.300">
    <property type="entry name" value="P-loop containing nucleotide triphosphate hydrolases"/>
    <property type="match status" value="1"/>
</dbReference>
<dbReference type="EC" id="3.6.-.-" evidence="10"/>
<dbReference type="HAMAP" id="MF_00379">
    <property type="entry name" value="GTPase_MnmE"/>
    <property type="match status" value="1"/>
</dbReference>
<evidence type="ECO:0000256" key="11">
    <source>
        <dbReference type="RuleBase" id="RU003313"/>
    </source>
</evidence>
<feature type="binding site" evidence="10">
    <location>
        <position position="123"/>
    </location>
    <ligand>
        <name>(6S)-5-formyl-5,6,7,8-tetrahydrofolate</name>
        <dbReference type="ChEBI" id="CHEBI:57457"/>
    </ligand>
</feature>
<feature type="binding site" evidence="10">
    <location>
        <begin position="229"/>
        <end position="234"/>
    </location>
    <ligand>
        <name>GTP</name>
        <dbReference type="ChEBI" id="CHEBI:37565"/>
    </ligand>
</feature>
<feature type="binding site" evidence="10">
    <location>
        <position position="233"/>
    </location>
    <ligand>
        <name>Mg(2+)</name>
        <dbReference type="ChEBI" id="CHEBI:18420"/>
    </ligand>
</feature>
<evidence type="ECO:0000256" key="2">
    <source>
        <dbReference type="ARBA" id="ARBA00022490"/>
    </source>
</evidence>
<comment type="subunit">
    <text evidence="10">Homodimer. Heterotetramer of two MnmE and two MnmG subunits.</text>
</comment>
<dbReference type="CDD" id="cd14858">
    <property type="entry name" value="TrmE_N"/>
    <property type="match status" value="1"/>
</dbReference>
<dbReference type="InterPro" id="IPR027368">
    <property type="entry name" value="MnmE_dom2"/>
</dbReference>
<dbReference type="InterPro" id="IPR027417">
    <property type="entry name" value="P-loop_NTPase"/>
</dbReference>
<dbReference type="GO" id="GO:0005829">
    <property type="term" value="C:cytosol"/>
    <property type="evidence" value="ECO:0007669"/>
    <property type="project" value="TreeGrafter"/>
</dbReference>
<dbReference type="Pfam" id="PF12631">
    <property type="entry name" value="MnmE_helical"/>
    <property type="match status" value="1"/>
</dbReference>
<feature type="binding site" evidence="10">
    <location>
        <position position="253"/>
    </location>
    <ligand>
        <name>K(+)</name>
        <dbReference type="ChEBI" id="CHEBI:29103"/>
    </ligand>
</feature>
<keyword evidence="14" id="KW-1185">Reference proteome</keyword>
<dbReference type="NCBIfam" id="TIGR00450">
    <property type="entry name" value="mnmE_trmE_thdF"/>
    <property type="match status" value="1"/>
</dbReference>
<keyword evidence="3 10" id="KW-0819">tRNA processing</keyword>
<dbReference type="PANTHER" id="PTHR42714:SF2">
    <property type="entry name" value="TRNA MODIFICATION GTPASE GTPBP3, MITOCHONDRIAL"/>
    <property type="match status" value="1"/>
</dbReference>
<dbReference type="GO" id="GO:0005525">
    <property type="term" value="F:GTP binding"/>
    <property type="evidence" value="ECO:0007669"/>
    <property type="project" value="UniProtKB-UniRule"/>
</dbReference>
<dbReference type="GO" id="GO:0046872">
    <property type="term" value="F:metal ion binding"/>
    <property type="evidence" value="ECO:0007669"/>
    <property type="project" value="UniProtKB-KW"/>
</dbReference>
<sequence>MNFMNDTIAAISTPTGLGAISIVRLSGDNAIEAVMEHFKGTDLNQVPTHTINYGHICDADEVIDEVMVTIMRAPKTYTKEDIVEINCHGGPYVTQKVLSTILGSKVRMAEPGEFTKRAFLNGRIDLTEAEAVMDLINSKTTLQENAAVEMVDGAFSRMIKDLREQMIQVIANAEVNIDYPEYDEEELTRQKMQKTTESVLNQLQEVIDYSEHGQVLKSGIKTAIIGAPNVGKSSLLNMLYRGNRAIVTSIPGTTRDTLEEEITIGQLVLDLIDTAGIHHTDDLIEKLGIEKSHQMITRADLVLLVLDGSRQLSAEEVQLINDTKDKQRIVIINKTDLPQKIDLSQTNLAQEEILKISALNGIGFKELKEQIESMFLAGIENSNGEVLLANARQLGLLNKTQEALQSVLTGLADDVPLDLVLIDFNEAWKSLGEIIGENAPDELVNELFSRFCLGK</sequence>
<keyword evidence="4 10" id="KW-0479">Metal-binding</keyword>
<reference evidence="13 14" key="1">
    <citation type="journal article" date="2023" name="Microbiol. Spectr.">
        <title>Symbiosis of Carpenter Bees with Uncharacterized Lactic Acid Bacteria Showing NAD Auxotrophy.</title>
        <authorList>
            <person name="Kawasaki S."/>
            <person name="Ozawa K."/>
            <person name="Mori T."/>
            <person name="Yamamoto A."/>
            <person name="Ito M."/>
            <person name="Ohkuma M."/>
            <person name="Sakamoto M."/>
            <person name="Matsutani M."/>
        </authorList>
    </citation>
    <scope>NUCLEOTIDE SEQUENCE [LARGE SCALE GENOMIC DNA]</scope>
    <source>
        <strain evidence="13 14">KimC2</strain>
    </source>
</reference>
<dbReference type="GO" id="GO:0002098">
    <property type="term" value="P:tRNA wobble uridine modification"/>
    <property type="evidence" value="ECO:0007669"/>
    <property type="project" value="TreeGrafter"/>
</dbReference>
<dbReference type="CDD" id="cd04164">
    <property type="entry name" value="trmE"/>
    <property type="match status" value="1"/>
</dbReference>
<evidence type="ECO:0000313" key="14">
    <source>
        <dbReference type="Proteomes" id="UP001321804"/>
    </source>
</evidence>
<evidence type="ECO:0000256" key="1">
    <source>
        <dbReference type="ARBA" id="ARBA00011043"/>
    </source>
</evidence>
<dbReference type="SUPFAM" id="SSF116878">
    <property type="entry name" value="TrmE connector domain"/>
    <property type="match status" value="1"/>
</dbReference>
<evidence type="ECO:0000256" key="10">
    <source>
        <dbReference type="HAMAP-Rule" id="MF_00379"/>
    </source>
</evidence>